<protein>
    <submittedName>
        <fullName evidence="2">Uncharacterized protein</fullName>
    </submittedName>
</protein>
<evidence type="ECO:0000256" key="1">
    <source>
        <dbReference type="SAM" id="MobiDB-lite"/>
    </source>
</evidence>
<organism evidence="2 3">
    <name type="scientific">Mycena venus</name>
    <dbReference type="NCBI Taxonomy" id="2733690"/>
    <lineage>
        <taxon>Eukaryota</taxon>
        <taxon>Fungi</taxon>
        <taxon>Dikarya</taxon>
        <taxon>Basidiomycota</taxon>
        <taxon>Agaricomycotina</taxon>
        <taxon>Agaricomycetes</taxon>
        <taxon>Agaricomycetidae</taxon>
        <taxon>Agaricales</taxon>
        <taxon>Marasmiineae</taxon>
        <taxon>Mycenaceae</taxon>
        <taxon>Mycena</taxon>
    </lineage>
</organism>
<sequence>MTSILLSWMHPALSTVSSPRMVRCLDSMWISHVRMLAQALHEALYERNMDTLPFELVKQARIGVGVLLSNMVLLGSTQVSHTADPGSLSHYHIPPFATLCFVMAEKFVQQVGFDGDKVAADRESIFAALNTFQLAMIVCSEYLTTPCDAPGFSFNSVDPFVYGVGNHTKPQQAYEVETSGWLAHQFGTGLERYKGTLGTTAYRFPVCPPQYRIVETAPNSPVDSSEMEETGAEVADSVD</sequence>
<feature type="region of interest" description="Disordered" evidence="1">
    <location>
        <begin position="217"/>
        <end position="239"/>
    </location>
</feature>
<dbReference type="Proteomes" id="UP000620124">
    <property type="component" value="Unassembled WGS sequence"/>
</dbReference>
<keyword evidence="3" id="KW-1185">Reference proteome</keyword>
<reference evidence="2" key="1">
    <citation type="submission" date="2020-05" db="EMBL/GenBank/DDBJ databases">
        <title>Mycena genomes resolve the evolution of fungal bioluminescence.</title>
        <authorList>
            <person name="Tsai I.J."/>
        </authorList>
    </citation>
    <scope>NUCLEOTIDE SEQUENCE</scope>
    <source>
        <strain evidence="2">CCC161011</strain>
    </source>
</reference>
<dbReference type="AlphaFoldDB" id="A0A8H7D180"/>
<dbReference type="EMBL" id="JACAZI010000006">
    <property type="protein sequence ID" value="KAF7358254.1"/>
    <property type="molecule type" value="Genomic_DNA"/>
</dbReference>
<evidence type="ECO:0000313" key="3">
    <source>
        <dbReference type="Proteomes" id="UP000620124"/>
    </source>
</evidence>
<feature type="compositionally biased region" description="Acidic residues" evidence="1">
    <location>
        <begin position="225"/>
        <end position="239"/>
    </location>
</feature>
<dbReference type="OrthoDB" id="2956851at2759"/>
<proteinExistence type="predicted"/>
<name>A0A8H7D180_9AGAR</name>
<gene>
    <name evidence="2" type="ORF">MVEN_00874400</name>
</gene>
<accession>A0A8H7D180</accession>
<comment type="caution">
    <text evidence="2">The sequence shown here is derived from an EMBL/GenBank/DDBJ whole genome shotgun (WGS) entry which is preliminary data.</text>
</comment>
<evidence type="ECO:0000313" key="2">
    <source>
        <dbReference type="EMBL" id="KAF7358254.1"/>
    </source>
</evidence>